<organism evidence="1 2">
    <name type="scientific">Ichthyophthirius multifiliis</name>
    <name type="common">White spot disease agent</name>
    <name type="synonym">Ich</name>
    <dbReference type="NCBI Taxonomy" id="5932"/>
    <lineage>
        <taxon>Eukaryota</taxon>
        <taxon>Sar</taxon>
        <taxon>Alveolata</taxon>
        <taxon>Ciliophora</taxon>
        <taxon>Intramacronucleata</taxon>
        <taxon>Oligohymenophorea</taxon>
        <taxon>Hymenostomatida</taxon>
        <taxon>Ophryoglenina</taxon>
        <taxon>Ichthyophthirius</taxon>
    </lineage>
</organism>
<dbReference type="GeneID" id="14905328"/>
<accession>G0QZX3</accession>
<evidence type="ECO:0000313" key="2">
    <source>
        <dbReference type="Proteomes" id="UP000008983"/>
    </source>
</evidence>
<sequence length="305" mass="37263">MLYISIIQQFFHYKNDLFFLIFFLFFRTLFNFPNNHQKFSPTNFFLKSFNKKQKDFPFFKNSIHFFTPLNQIKKLPHKIHLKFPHFIFKKLPRQNSSNKVHFQQTLHFQNQKTHFFLNKNQAKPHIIPIKRHQVFSIFLIFNKTLTQYYKQSTEFQQKIQPKLPQTPNQLPTYIKSSIFQSNNQNLFMNLQIIISSLPIIYHPIPHKRSFPQKTTQTHQKVQSIIQQNTKVIKAYFSLPSQKYSRKNLQQGLSFKHAPDFSTKALKRKKYHQFIEYYIYFPKSTLNFLFRYFCSFRQQILYHFIY</sequence>
<dbReference type="InParanoid" id="G0QZX3"/>
<dbReference type="AlphaFoldDB" id="G0QZX3"/>
<protein>
    <submittedName>
        <fullName evidence="1">Uncharacterized protein</fullName>
    </submittedName>
</protein>
<proteinExistence type="predicted"/>
<gene>
    <name evidence="1" type="ORF">IMG5_160340</name>
</gene>
<dbReference type="EMBL" id="GL984171">
    <property type="protein sequence ID" value="EGR29235.1"/>
    <property type="molecule type" value="Genomic_DNA"/>
</dbReference>
<dbReference type="RefSeq" id="XP_004030471.1">
    <property type="nucleotide sequence ID" value="XM_004030423.1"/>
</dbReference>
<evidence type="ECO:0000313" key="1">
    <source>
        <dbReference type="EMBL" id="EGR29235.1"/>
    </source>
</evidence>
<name>G0QZX3_ICHMU</name>
<keyword evidence="2" id="KW-1185">Reference proteome</keyword>
<reference evidence="1 2" key="1">
    <citation type="submission" date="2011-07" db="EMBL/GenBank/DDBJ databases">
        <authorList>
            <person name="Coyne R."/>
            <person name="Brami D."/>
            <person name="Johnson J."/>
            <person name="Hostetler J."/>
            <person name="Hannick L."/>
            <person name="Clark T."/>
            <person name="Cassidy-Hanley D."/>
            <person name="Inman J."/>
        </authorList>
    </citation>
    <scope>NUCLEOTIDE SEQUENCE [LARGE SCALE GENOMIC DNA]</scope>
    <source>
        <strain evidence="1 2">G5</strain>
    </source>
</reference>
<dbReference type="Proteomes" id="UP000008983">
    <property type="component" value="Unassembled WGS sequence"/>
</dbReference>